<feature type="transmembrane region" description="Helical" evidence="10">
    <location>
        <begin position="332"/>
        <end position="354"/>
    </location>
</feature>
<feature type="transmembrane region" description="Helical" evidence="10">
    <location>
        <begin position="411"/>
        <end position="429"/>
    </location>
</feature>
<evidence type="ECO:0000313" key="12">
    <source>
        <dbReference type="Proteomes" id="UP001600943"/>
    </source>
</evidence>
<feature type="transmembrane region" description="Helical" evidence="10">
    <location>
        <begin position="206"/>
        <end position="226"/>
    </location>
</feature>
<comment type="subcellular location">
    <subcellularLocation>
        <location evidence="1">Cell membrane</location>
        <topology evidence="1">Multi-pass membrane protein</topology>
    </subcellularLocation>
</comment>
<gene>
    <name evidence="11" type="ORF">K040078D81_08560</name>
</gene>
<feature type="transmembrane region" description="Helical" evidence="10">
    <location>
        <begin position="27"/>
        <end position="48"/>
    </location>
</feature>
<evidence type="ECO:0000256" key="1">
    <source>
        <dbReference type="ARBA" id="ARBA00004651"/>
    </source>
</evidence>
<dbReference type="PIRSF" id="PIRSF006603">
    <property type="entry name" value="DinF"/>
    <property type="match status" value="1"/>
</dbReference>
<feature type="transmembrane region" description="Helical" evidence="10">
    <location>
        <begin position="148"/>
        <end position="165"/>
    </location>
</feature>
<dbReference type="EMBL" id="BAABYW010000001">
    <property type="protein sequence ID" value="GAA6406739.1"/>
    <property type="molecule type" value="Genomic_DNA"/>
</dbReference>
<dbReference type="RefSeq" id="WP_095171809.1">
    <property type="nucleotide sequence ID" value="NZ_BAABYW010000001.1"/>
</dbReference>
<dbReference type="NCBIfam" id="TIGR00797">
    <property type="entry name" value="matE"/>
    <property type="match status" value="1"/>
</dbReference>
<dbReference type="PANTHER" id="PTHR43823:SF3">
    <property type="entry name" value="MULTIDRUG EXPORT PROTEIN MEPA"/>
    <property type="match status" value="1"/>
</dbReference>
<keyword evidence="4" id="KW-0813">Transport</keyword>
<keyword evidence="8 10" id="KW-0472">Membrane</keyword>
<feature type="transmembrane region" description="Helical" evidence="10">
    <location>
        <begin position="104"/>
        <end position="128"/>
    </location>
</feature>
<sequence>MSNKNPSSAAVLPEENNIMGTAPIPKLLAKFAIPSVISMLVNSIYNLVDQIFIGQGVGYLGNAATNVVFPFVTIAMAVSLMISVGTAANVGLNLGGKDQDCANLTLGNGLTLALSSGILLCILGELFMVPLLRLFGATDTVLPYAIDYGRIYLLGTMFTSVGIMISDEIRADGNPGYAMNSMLIGAVLNCVLDPLFIFVFHWGVKGAAFATIIGQFGTLIFCLLYLKKFRTLTMKKENMKLRLSVVKSILTLGLSSFLTQCAALVMQIIMNQQTIKYGALSQYGADIPLTVFGIVNKVNGLMMSLIMGISVGSQPLFSYNYGAKLFTRVKKLAKTCLIVCVTIGFLGMLCLQIFPQQIISLFGQENALYNEFAVMCLKNMTIFIFVMGVQMVASVYFQAVGKAMGATVLSLSRQVLFMIPCMLLLPHFFGIIGLMWSFPVSDVFSVAMAAVMLTTEMRKLNRLIRFPLAPEADV</sequence>
<evidence type="ECO:0000256" key="2">
    <source>
        <dbReference type="ARBA" id="ARBA00008417"/>
    </source>
</evidence>
<dbReference type="InterPro" id="IPR051327">
    <property type="entry name" value="MATE_MepA_subfamily"/>
</dbReference>
<feature type="transmembrane region" description="Helical" evidence="10">
    <location>
        <begin position="380"/>
        <end position="399"/>
    </location>
</feature>
<evidence type="ECO:0000256" key="5">
    <source>
        <dbReference type="ARBA" id="ARBA00022475"/>
    </source>
</evidence>
<feature type="transmembrane region" description="Helical" evidence="10">
    <location>
        <begin position="177"/>
        <end position="200"/>
    </location>
</feature>
<dbReference type="InterPro" id="IPR048279">
    <property type="entry name" value="MdtK-like"/>
</dbReference>
<accession>A0ABQ0B5K8</accession>
<proteinExistence type="inferred from homology"/>
<comment type="similarity">
    <text evidence="2">Belongs to the multi antimicrobial extrusion (MATE) (TC 2.A.66.1) family. MepA subfamily.</text>
</comment>
<protein>
    <recommendedName>
        <fullName evidence="3">Multidrug export protein MepA</fullName>
    </recommendedName>
</protein>
<reference evidence="11 12" key="1">
    <citation type="submission" date="2024-04" db="EMBL/GenBank/DDBJ databases">
        <title>Defined microbial consortia suppress multidrug-resistant proinflammatory Enterobacteriaceae via ecological control.</title>
        <authorList>
            <person name="Furuichi M."/>
            <person name="Kawaguchi T."/>
            <person name="Pust M."/>
            <person name="Yasuma K."/>
            <person name="Plichta D."/>
            <person name="Hasegawa N."/>
            <person name="Ohya T."/>
            <person name="Bhattarai S."/>
            <person name="Sasajima S."/>
            <person name="Aoto Y."/>
            <person name="Tuganbaev T."/>
            <person name="Yaginuma M."/>
            <person name="Ueda M."/>
            <person name="Okahashi N."/>
            <person name="Amafuji K."/>
            <person name="Kiridooshi Y."/>
            <person name="Sugita K."/>
            <person name="Strazar M."/>
            <person name="Skelly A."/>
            <person name="Suda W."/>
            <person name="Hattori M."/>
            <person name="Nakamoto N."/>
            <person name="Caballero S."/>
            <person name="Norman J."/>
            <person name="Olle B."/>
            <person name="Tanoue T."/>
            <person name="Arita M."/>
            <person name="Bucci V."/>
            <person name="Atarashi K."/>
            <person name="Xavier R."/>
            <person name="Honda K."/>
        </authorList>
    </citation>
    <scope>NUCLEOTIDE SEQUENCE [LARGE SCALE GENOMIC DNA]</scope>
    <source>
        <strain evidence="12">k04-0078-D8-1</strain>
    </source>
</reference>
<keyword evidence="6 10" id="KW-0812">Transmembrane</keyword>
<evidence type="ECO:0000256" key="4">
    <source>
        <dbReference type="ARBA" id="ARBA00022448"/>
    </source>
</evidence>
<feature type="transmembrane region" description="Helical" evidence="10">
    <location>
        <begin position="68"/>
        <end position="92"/>
    </location>
</feature>
<evidence type="ECO:0000256" key="8">
    <source>
        <dbReference type="ARBA" id="ARBA00023136"/>
    </source>
</evidence>
<evidence type="ECO:0000256" key="3">
    <source>
        <dbReference type="ARBA" id="ARBA00022106"/>
    </source>
</evidence>
<dbReference type="PANTHER" id="PTHR43823">
    <property type="entry name" value="SPORULATION PROTEIN YKVU"/>
    <property type="match status" value="1"/>
</dbReference>
<evidence type="ECO:0000256" key="9">
    <source>
        <dbReference type="ARBA" id="ARBA00023251"/>
    </source>
</evidence>
<comment type="caution">
    <text evidence="11">The sequence shown here is derived from an EMBL/GenBank/DDBJ whole genome shotgun (WGS) entry which is preliminary data.</text>
</comment>
<evidence type="ECO:0000256" key="10">
    <source>
        <dbReference type="SAM" id="Phobius"/>
    </source>
</evidence>
<keyword evidence="5" id="KW-1003">Cell membrane</keyword>
<dbReference type="InterPro" id="IPR045070">
    <property type="entry name" value="MATE_MepA-like"/>
</dbReference>
<evidence type="ECO:0000256" key="6">
    <source>
        <dbReference type="ARBA" id="ARBA00022692"/>
    </source>
</evidence>
<dbReference type="CDD" id="cd13143">
    <property type="entry name" value="MATE_MepA_like"/>
    <property type="match status" value="1"/>
</dbReference>
<feature type="transmembrane region" description="Helical" evidence="10">
    <location>
        <begin position="246"/>
        <end position="269"/>
    </location>
</feature>
<organism evidence="11 12">
    <name type="scientific">Blautia hominis</name>
    <dbReference type="NCBI Taxonomy" id="2025493"/>
    <lineage>
        <taxon>Bacteria</taxon>
        <taxon>Bacillati</taxon>
        <taxon>Bacillota</taxon>
        <taxon>Clostridia</taxon>
        <taxon>Lachnospirales</taxon>
        <taxon>Lachnospiraceae</taxon>
        <taxon>Blautia</taxon>
    </lineage>
</organism>
<name>A0ABQ0B5K8_9FIRM</name>
<dbReference type="Pfam" id="PF01554">
    <property type="entry name" value="MatE"/>
    <property type="match status" value="2"/>
</dbReference>
<evidence type="ECO:0000256" key="7">
    <source>
        <dbReference type="ARBA" id="ARBA00022989"/>
    </source>
</evidence>
<keyword evidence="12" id="KW-1185">Reference proteome</keyword>
<keyword evidence="7 10" id="KW-1133">Transmembrane helix</keyword>
<evidence type="ECO:0000313" key="11">
    <source>
        <dbReference type="EMBL" id="GAA6406739.1"/>
    </source>
</evidence>
<keyword evidence="9" id="KW-0046">Antibiotic resistance</keyword>
<dbReference type="Proteomes" id="UP001600943">
    <property type="component" value="Unassembled WGS sequence"/>
</dbReference>
<dbReference type="InterPro" id="IPR002528">
    <property type="entry name" value="MATE_fam"/>
</dbReference>